<accession>A0ABU9LNV6</accession>
<reference evidence="12 13" key="1">
    <citation type="submission" date="2024-04" db="EMBL/GenBank/DDBJ databases">
        <authorList>
            <person name="Wu Y.S."/>
            <person name="Zhang L."/>
        </authorList>
    </citation>
    <scope>NUCLEOTIDE SEQUENCE [LARGE SCALE GENOMIC DNA]</scope>
    <source>
        <strain evidence="12 13">KG-01</strain>
    </source>
</reference>
<name>A0ABU9LNV6_9BACL</name>
<keyword evidence="8 12" id="KW-0012">Acyltransferase</keyword>
<comment type="caution">
    <text evidence="12">The sequence shown here is derived from an EMBL/GenBank/DDBJ whole genome shotgun (WGS) entry which is preliminary data.</text>
</comment>
<organism evidence="12 13">
    <name type="scientific">Kurthia gibsonii</name>
    <dbReference type="NCBI Taxonomy" id="33946"/>
    <lineage>
        <taxon>Bacteria</taxon>
        <taxon>Bacillati</taxon>
        <taxon>Bacillota</taxon>
        <taxon>Bacilli</taxon>
        <taxon>Bacillales</taxon>
        <taxon>Caryophanaceae</taxon>
        <taxon>Kurthia</taxon>
    </lineage>
</organism>
<feature type="domain" description="Acyltransferase 3" evidence="11">
    <location>
        <begin position="13"/>
        <end position="349"/>
    </location>
</feature>
<keyword evidence="13" id="KW-1185">Reference proteome</keyword>
<dbReference type="InterPro" id="IPR002656">
    <property type="entry name" value="Acyl_transf_3_dom"/>
</dbReference>
<comment type="subcellular location">
    <subcellularLocation>
        <location evidence="1">Cell membrane</location>
        <topology evidence="1">Multi-pass membrane protein</topology>
    </subcellularLocation>
</comment>
<evidence type="ECO:0000256" key="4">
    <source>
        <dbReference type="ARBA" id="ARBA00022679"/>
    </source>
</evidence>
<keyword evidence="5 10" id="KW-0812">Transmembrane</keyword>
<dbReference type="PANTHER" id="PTHR23028:SF53">
    <property type="entry name" value="ACYL_TRANSF_3 DOMAIN-CONTAINING PROTEIN"/>
    <property type="match status" value="1"/>
</dbReference>
<dbReference type="SUPFAM" id="SSF52266">
    <property type="entry name" value="SGNH hydrolase"/>
    <property type="match status" value="1"/>
</dbReference>
<evidence type="ECO:0000256" key="6">
    <source>
        <dbReference type="ARBA" id="ARBA00022989"/>
    </source>
</evidence>
<evidence type="ECO:0000259" key="11">
    <source>
        <dbReference type="Pfam" id="PF01757"/>
    </source>
</evidence>
<dbReference type="PANTHER" id="PTHR23028">
    <property type="entry name" value="ACETYLTRANSFERASE"/>
    <property type="match status" value="1"/>
</dbReference>
<feature type="transmembrane region" description="Helical" evidence="10">
    <location>
        <begin position="386"/>
        <end position="403"/>
    </location>
</feature>
<dbReference type="Gene3D" id="3.40.50.1110">
    <property type="entry name" value="SGNH hydrolase"/>
    <property type="match status" value="1"/>
</dbReference>
<dbReference type="Pfam" id="PF01757">
    <property type="entry name" value="Acyl_transf_3"/>
    <property type="match status" value="1"/>
</dbReference>
<feature type="transmembrane region" description="Helical" evidence="10">
    <location>
        <begin position="174"/>
        <end position="192"/>
    </location>
</feature>
<evidence type="ECO:0000256" key="8">
    <source>
        <dbReference type="ARBA" id="ARBA00023315"/>
    </source>
</evidence>
<evidence type="ECO:0000256" key="7">
    <source>
        <dbReference type="ARBA" id="ARBA00023136"/>
    </source>
</evidence>
<feature type="transmembrane region" description="Helical" evidence="10">
    <location>
        <begin position="12"/>
        <end position="33"/>
    </location>
</feature>
<evidence type="ECO:0000256" key="2">
    <source>
        <dbReference type="ARBA" id="ARBA00007400"/>
    </source>
</evidence>
<proteinExistence type="inferred from homology"/>
<keyword evidence="3" id="KW-1003">Cell membrane</keyword>
<evidence type="ECO:0000256" key="10">
    <source>
        <dbReference type="SAM" id="Phobius"/>
    </source>
</evidence>
<keyword evidence="7 10" id="KW-0472">Membrane</keyword>
<evidence type="ECO:0000256" key="1">
    <source>
        <dbReference type="ARBA" id="ARBA00004651"/>
    </source>
</evidence>
<dbReference type="InterPro" id="IPR036514">
    <property type="entry name" value="SGNH_hydro_sf"/>
</dbReference>
<dbReference type="RefSeq" id="WP_068450646.1">
    <property type="nucleotide sequence ID" value="NZ_JALKQX010000010.1"/>
</dbReference>
<protein>
    <submittedName>
        <fullName evidence="12">Acyltransferase family protein</fullName>
    </submittedName>
</protein>
<keyword evidence="6 10" id="KW-1133">Transmembrane helix</keyword>
<feature type="transmembrane region" description="Helical" evidence="10">
    <location>
        <begin position="39"/>
        <end position="59"/>
    </location>
</feature>
<feature type="transmembrane region" description="Helical" evidence="10">
    <location>
        <begin position="263"/>
        <end position="286"/>
    </location>
</feature>
<comment type="similarity">
    <text evidence="2">Belongs to the acyltransferase 3 family.</text>
</comment>
<feature type="transmembrane region" description="Helical" evidence="10">
    <location>
        <begin position="307"/>
        <end position="324"/>
    </location>
</feature>
<dbReference type="CDD" id="cd01840">
    <property type="entry name" value="SGNH_hydrolase_yrhL_like"/>
    <property type="match status" value="1"/>
</dbReference>
<dbReference type="Proteomes" id="UP001398420">
    <property type="component" value="Unassembled WGS sequence"/>
</dbReference>
<feature type="transmembrane region" description="Helical" evidence="10">
    <location>
        <begin position="80"/>
        <end position="98"/>
    </location>
</feature>
<dbReference type="GO" id="GO:0016746">
    <property type="term" value="F:acyltransferase activity"/>
    <property type="evidence" value="ECO:0007669"/>
    <property type="project" value="UniProtKB-KW"/>
</dbReference>
<evidence type="ECO:0000256" key="5">
    <source>
        <dbReference type="ARBA" id="ARBA00022692"/>
    </source>
</evidence>
<evidence type="ECO:0000256" key="9">
    <source>
        <dbReference type="SAM" id="MobiDB-lite"/>
    </source>
</evidence>
<keyword evidence="4" id="KW-0808">Transferase</keyword>
<dbReference type="EMBL" id="JBCEWA010000013">
    <property type="protein sequence ID" value="MEL5989494.1"/>
    <property type="molecule type" value="Genomic_DNA"/>
</dbReference>
<gene>
    <name evidence="12" type="ORF">AAF454_13855</name>
</gene>
<feature type="transmembrane region" description="Helical" evidence="10">
    <location>
        <begin position="330"/>
        <end position="352"/>
    </location>
</feature>
<feature type="transmembrane region" description="Helical" evidence="10">
    <location>
        <begin position="237"/>
        <end position="257"/>
    </location>
</feature>
<evidence type="ECO:0000256" key="3">
    <source>
        <dbReference type="ARBA" id="ARBA00022475"/>
    </source>
</evidence>
<dbReference type="InterPro" id="IPR050879">
    <property type="entry name" value="Acyltransferase_3"/>
</dbReference>
<feature type="transmembrane region" description="Helical" evidence="10">
    <location>
        <begin position="151"/>
        <end position="167"/>
    </location>
</feature>
<sequence length="650" mass="73638">MPRPGKQKRRYISGLDGLRAISVLAVILYHLHIDGIDGGFLGVTVFFVLSGYLITDLLINEFEKNGRIDFKSFWIKRFRRLIPALVLMLVALVTWITLFQRSFLEGLREEVAAAFFYVSNWYYILQDHSYFTKFAPPSPLQHMWSLAVEEQFYIIWPILMLLALTFIRSKGKLAIFIVLLSFISAEAMAFMYSPDADPSRVYFGTDTRAFSILLGAALAFVWPSAKLSPNVTPDLKKVLNIAGLVSLGILIILMIFTQEDGSFLYYGGMYLASAVTAVLIAVIVHPANSIAKIFSIKPLLWIGERSYGIYIWHFPIIVLLGIAVKTDEISGMKILLALVLTFILSALSYRFVENPIRRGEWRNWLAVFRNGTWSWKWKQQNMKQRFTMLAISAIAIVFTYGMIVEPAPQASKENELEQHLKEEQKLKEEQQKAKKEQTAEERKKAKEEAIAKAKKEAKEAAVAEKKAKADEKAKKEAQYKKDVANGKIALANTPITALGDSVMLSAASALQADLPRIDVDATVALQVDAAIDKLRTKVNQGQVSNTVLIGLGSNGTFTKTQWEEIYELLGSKRQIFLMNVRVSRSWQDSVNKTIRNAAKEYDNVHEIDWYEASKNKPQIFYNDHIHPNPEGGKFYSNLVVHEIAKYKKKK</sequence>
<feature type="region of interest" description="Disordered" evidence="9">
    <location>
        <begin position="425"/>
        <end position="448"/>
    </location>
</feature>
<feature type="transmembrane region" description="Helical" evidence="10">
    <location>
        <begin position="207"/>
        <end position="225"/>
    </location>
</feature>
<evidence type="ECO:0000313" key="13">
    <source>
        <dbReference type="Proteomes" id="UP001398420"/>
    </source>
</evidence>
<evidence type="ECO:0000313" key="12">
    <source>
        <dbReference type="EMBL" id="MEL5989494.1"/>
    </source>
</evidence>